<name>A0ABQ5BGU6_9ASTR</name>
<feature type="domain" description="Reverse transcriptase Ty1/copia-type" evidence="2">
    <location>
        <begin position="137"/>
        <end position="233"/>
    </location>
</feature>
<evidence type="ECO:0000256" key="1">
    <source>
        <dbReference type="SAM" id="MobiDB-lite"/>
    </source>
</evidence>
<dbReference type="Pfam" id="PF07727">
    <property type="entry name" value="RVT_2"/>
    <property type="match status" value="1"/>
</dbReference>
<evidence type="ECO:0000259" key="2">
    <source>
        <dbReference type="Pfam" id="PF07727"/>
    </source>
</evidence>
<dbReference type="SUPFAM" id="SSF57756">
    <property type="entry name" value="Retrovirus zinc finger-like domains"/>
    <property type="match status" value="1"/>
</dbReference>
<feature type="region of interest" description="Disordered" evidence="1">
    <location>
        <begin position="34"/>
        <end position="62"/>
    </location>
</feature>
<protein>
    <submittedName>
        <fullName evidence="3">Retrotransposon protein, putative, ty1-copia subclass</fullName>
    </submittedName>
</protein>
<reference evidence="3" key="1">
    <citation type="journal article" date="2022" name="Int. J. Mol. Sci.">
        <title>Draft Genome of Tanacetum Coccineum: Genomic Comparison of Closely Related Tanacetum-Family Plants.</title>
        <authorList>
            <person name="Yamashiro T."/>
            <person name="Shiraishi A."/>
            <person name="Nakayama K."/>
            <person name="Satake H."/>
        </authorList>
    </citation>
    <scope>NUCLEOTIDE SEQUENCE</scope>
</reference>
<evidence type="ECO:0000313" key="3">
    <source>
        <dbReference type="EMBL" id="GJT13763.1"/>
    </source>
</evidence>
<dbReference type="Gene3D" id="4.10.60.10">
    <property type="entry name" value="Zinc finger, CCHC-type"/>
    <property type="match status" value="1"/>
</dbReference>
<sequence length="450" mass="51033">MLETRGGVNQLLTMSFKMKGYVGATGTSGLYATTRIPRKANKKSLNPKGKNKVKGKGKDKKDYIPKPIAIERPAKDDACHHCKEVGHWKRNCHVYLAELQKKRKQVGSASSSIERKLKQVASFACNGPVRSPLGLQKGYTTTLLGYMKKTFSPVADIRAIRILISITAYYDYEIWQMDVKTAFLNGYLDEDIYMVQPEGFVDPNHPRKVCKLQRSIYGLKQASRSWNKRFDEEIESGLEELQASDHCISATESEYIAACISCHGKLSTCNKLGDQKGAIQLSKDDIIMFASSVETGRKRILKGHKHENLAELFYKGLINRKLYSTCQGLRPASSFNEDHRWVSIEEESQSLSSKAIKDVYGQFAYKWVYAEVRAKEELIEKVCVFRYELLKSVKDKDEDSVEKLLEVEGWNLFKIYSDEAAMLELFELLEPSPNLAINVIYDSVEPSPNC</sequence>
<keyword evidence="4" id="KW-1185">Reference proteome</keyword>
<proteinExistence type="predicted"/>
<organism evidence="3 4">
    <name type="scientific">Tanacetum coccineum</name>
    <dbReference type="NCBI Taxonomy" id="301880"/>
    <lineage>
        <taxon>Eukaryota</taxon>
        <taxon>Viridiplantae</taxon>
        <taxon>Streptophyta</taxon>
        <taxon>Embryophyta</taxon>
        <taxon>Tracheophyta</taxon>
        <taxon>Spermatophyta</taxon>
        <taxon>Magnoliopsida</taxon>
        <taxon>eudicotyledons</taxon>
        <taxon>Gunneridae</taxon>
        <taxon>Pentapetalae</taxon>
        <taxon>asterids</taxon>
        <taxon>campanulids</taxon>
        <taxon>Asterales</taxon>
        <taxon>Asteraceae</taxon>
        <taxon>Asteroideae</taxon>
        <taxon>Anthemideae</taxon>
        <taxon>Anthemidinae</taxon>
        <taxon>Tanacetum</taxon>
    </lineage>
</organism>
<gene>
    <name evidence="3" type="ORF">Tco_0860805</name>
</gene>
<comment type="caution">
    <text evidence="3">The sequence shown here is derived from an EMBL/GenBank/DDBJ whole genome shotgun (WGS) entry which is preliminary data.</text>
</comment>
<dbReference type="Proteomes" id="UP001151760">
    <property type="component" value="Unassembled WGS sequence"/>
</dbReference>
<feature type="compositionally biased region" description="Basic residues" evidence="1">
    <location>
        <begin position="49"/>
        <end position="58"/>
    </location>
</feature>
<dbReference type="InterPro" id="IPR036875">
    <property type="entry name" value="Znf_CCHC_sf"/>
</dbReference>
<accession>A0ABQ5BGU6</accession>
<dbReference type="InterPro" id="IPR013103">
    <property type="entry name" value="RVT_2"/>
</dbReference>
<dbReference type="EMBL" id="BQNB010013257">
    <property type="protein sequence ID" value="GJT13763.1"/>
    <property type="molecule type" value="Genomic_DNA"/>
</dbReference>
<reference evidence="3" key="2">
    <citation type="submission" date="2022-01" db="EMBL/GenBank/DDBJ databases">
        <authorList>
            <person name="Yamashiro T."/>
            <person name="Shiraishi A."/>
            <person name="Satake H."/>
            <person name="Nakayama K."/>
        </authorList>
    </citation>
    <scope>NUCLEOTIDE SEQUENCE</scope>
</reference>
<evidence type="ECO:0000313" key="4">
    <source>
        <dbReference type="Proteomes" id="UP001151760"/>
    </source>
</evidence>